<dbReference type="Proteomes" id="UP000789702">
    <property type="component" value="Unassembled WGS sequence"/>
</dbReference>
<keyword evidence="2" id="KW-1185">Reference proteome</keyword>
<organism evidence="1 2">
    <name type="scientific">Dentiscutata heterogama</name>
    <dbReference type="NCBI Taxonomy" id="1316150"/>
    <lineage>
        <taxon>Eukaryota</taxon>
        <taxon>Fungi</taxon>
        <taxon>Fungi incertae sedis</taxon>
        <taxon>Mucoromycota</taxon>
        <taxon>Glomeromycotina</taxon>
        <taxon>Glomeromycetes</taxon>
        <taxon>Diversisporales</taxon>
        <taxon>Gigasporaceae</taxon>
        <taxon>Dentiscutata</taxon>
    </lineage>
</organism>
<protein>
    <submittedName>
        <fullName evidence="1">9588_t:CDS:1</fullName>
    </submittedName>
</protein>
<comment type="caution">
    <text evidence="1">The sequence shown here is derived from an EMBL/GenBank/DDBJ whole genome shotgun (WGS) entry which is preliminary data.</text>
</comment>
<evidence type="ECO:0000313" key="2">
    <source>
        <dbReference type="Proteomes" id="UP000789702"/>
    </source>
</evidence>
<accession>A0ACA9MCJ0</accession>
<name>A0ACA9MCJ0_9GLOM</name>
<dbReference type="EMBL" id="CAJVPU010008237">
    <property type="protein sequence ID" value="CAG8581726.1"/>
    <property type="molecule type" value="Genomic_DNA"/>
</dbReference>
<evidence type="ECO:0000313" key="1">
    <source>
        <dbReference type="EMBL" id="CAG8581726.1"/>
    </source>
</evidence>
<sequence>KLEKNIKNEKPTLDKCKNCKKKHEKNLECEFWVKKKNILGSIQTTNQVTGPKKPALIKEIVGNRKVTDKEKKDKREQELISIEIEEYIKSFIRWNKTNICRRCLGYISGLWSVNMLEELGKVDLIQSKAGRAIKIFVKFIKEGFYKEIWSHHCQITSKWKKEKVITIMEKKSCFRKKENSKVDKASLQEKRTRKQNEANSKKAQILELSTFIELLSTFIMSYEWQAPKEGDVRSPCPALNAMANHGYLPRDGKNITPRQLFESLQKVFNEDALLATFQVAGCFTMYGKWFAGK</sequence>
<feature type="non-terminal residue" evidence="1">
    <location>
        <position position="1"/>
    </location>
</feature>
<proteinExistence type="predicted"/>
<feature type="non-terminal residue" evidence="1">
    <location>
        <position position="293"/>
    </location>
</feature>
<gene>
    <name evidence="1" type="ORF">DHETER_LOCUS6497</name>
</gene>
<reference evidence="1" key="1">
    <citation type="submission" date="2021-06" db="EMBL/GenBank/DDBJ databases">
        <authorList>
            <person name="Kallberg Y."/>
            <person name="Tangrot J."/>
            <person name="Rosling A."/>
        </authorList>
    </citation>
    <scope>NUCLEOTIDE SEQUENCE</scope>
    <source>
        <strain evidence="1">IL203A</strain>
    </source>
</reference>